<sequence length="631" mass="72360">MSQSIGGIVRDCLESFDSVLSDRAEVEGKMGESLFLSKIKDEQDKFKVWSGNIGAHRKGMSSLDYRLRDASNLRKEVESLLEDLLEALTDARRILDGEMQPWDEDGSEGVTSSSRDEQQDDADYVEFGFKSELEQLLADVSEIVKYLYKVSAGLRNTSQHDRLMSSRSIDTSHYETFDIEHVRNKHPKVEDEISERLGRAITTRRHYFKYRESHRGKLGSGLVAGNKVTDGKSTIASSLPEFLKEAETMLGPLNIDQSSDSGFTQTSFATTVADSTTLRVPPLPKEATTQEYFECPLCFMIVSARTRRAWKRHVFADLRPYVCLYQGCPTPTQTFARRHHWVEHLRQQHWRVWKCHCDGLDMFSSQESFMAHAQNHHRSTIGPDQMETFIETCERPNPDFDSQTCKLCDELISSSQQYQRHIGRHLEQLALFALPTNYDTEDAGETEMGEDINPDSEKESTSSDTDNRLYRLPDQQDLETKPGNYIPSSTSLDGDEEEVLKSRMDREEKARVEERAMALKRAKEEIEEARREIKADMERKNAAEQAEWRKRVKDEVALQFSNELRKKAADEAEWRKNLEDEAKLKAEIEFREKLEKEKKYAEDGAAAAAGAVKADDEYKRRLLEEAKAKAE</sequence>
<keyword evidence="1" id="KW-0175">Coiled coil</keyword>
<dbReference type="Proteomes" id="UP001392437">
    <property type="component" value="Unassembled WGS sequence"/>
</dbReference>
<dbReference type="PANTHER" id="PTHR35391">
    <property type="entry name" value="C2H2-TYPE DOMAIN-CONTAINING PROTEIN-RELATED"/>
    <property type="match status" value="1"/>
</dbReference>
<evidence type="ECO:0000259" key="3">
    <source>
        <dbReference type="SMART" id="SM00355"/>
    </source>
</evidence>
<feature type="compositionally biased region" description="Basic and acidic residues" evidence="2">
    <location>
        <begin position="455"/>
        <end position="471"/>
    </location>
</feature>
<evidence type="ECO:0000256" key="2">
    <source>
        <dbReference type="SAM" id="MobiDB-lite"/>
    </source>
</evidence>
<dbReference type="Pfam" id="PF26082">
    <property type="entry name" value="zf-C2H2_AcuF"/>
    <property type="match status" value="1"/>
</dbReference>
<accession>A0AAW0R443</accession>
<feature type="region of interest" description="Disordered" evidence="2">
    <location>
        <begin position="98"/>
        <end position="118"/>
    </location>
</feature>
<comment type="caution">
    <text evidence="4">The sequence shown here is derived from an EMBL/GenBank/DDBJ whole genome shotgun (WGS) entry which is preliminary data.</text>
</comment>
<dbReference type="EMBL" id="JAQQWP010000003">
    <property type="protein sequence ID" value="KAK8123740.1"/>
    <property type="molecule type" value="Genomic_DNA"/>
</dbReference>
<name>A0AAW0R443_9PEZI</name>
<feature type="domain" description="C2H2-type" evidence="3">
    <location>
        <begin position="353"/>
        <end position="376"/>
    </location>
</feature>
<dbReference type="AlphaFoldDB" id="A0AAW0R443"/>
<reference evidence="4 5" key="1">
    <citation type="submission" date="2023-01" db="EMBL/GenBank/DDBJ databases">
        <title>Analysis of 21 Apiospora genomes using comparative genomics revels a genus with tremendous synthesis potential of carbohydrate active enzymes and secondary metabolites.</title>
        <authorList>
            <person name="Sorensen T."/>
        </authorList>
    </citation>
    <scope>NUCLEOTIDE SEQUENCE [LARGE SCALE GENOMIC DNA]</scope>
    <source>
        <strain evidence="4 5">CBS 117206</strain>
    </source>
</reference>
<evidence type="ECO:0000256" key="1">
    <source>
        <dbReference type="SAM" id="Coils"/>
    </source>
</evidence>
<dbReference type="PANTHER" id="PTHR35391:SF7">
    <property type="entry name" value="C2H2-TYPE DOMAIN-CONTAINING PROTEIN"/>
    <property type="match status" value="1"/>
</dbReference>
<keyword evidence="5" id="KW-1185">Reference proteome</keyword>
<gene>
    <name evidence="4" type="ORF">PG999_003658</name>
</gene>
<evidence type="ECO:0000313" key="5">
    <source>
        <dbReference type="Proteomes" id="UP001392437"/>
    </source>
</evidence>
<feature type="coiled-coil region" evidence="1">
    <location>
        <begin position="67"/>
        <end position="94"/>
    </location>
</feature>
<feature type="coiled-coil region" evidence="1">
    <location>
        <begin position="509"/>
        <end position="546"/>
    </location>
</feature>
<dbReference type="SMART" id="SM00355">
    <property type="entry name" value="ZnF_C2H2"/>
    <property type="match status" value="3"/>
</dbReference>
<feature type="compositionally biased region" description="Acidic residues" evidence="2">
    <location>
        <begin position="440"/>
        <end position="454"/>
    </location>
</feature>
<proteinExistence type="predicted"/>
<evidence type="ECO:0000313" key="4">
    <source>
        <dbReference type="EMBL" id="KAK8123740.1"/>
    </source>
</evidence>
<dbReference type="InterPro" id="IPR058925">
    <property type="entry name" value="zf-C2H2_AcuF"/>
</dbReference>
<organism evidence="4 5">
    <name type="scientific">Apiospora kogelbergensis</name>
    <dbReference type="NCBI Taxonomy" id="1337665"/>
    <lineage>
        <taxon>Eukaryota</taxon>
        <taxon>Fungi</taxon>
        <taxon>Dikarya</taxon>
        <taxon>Ascomycota</taxon>
        <taxon>Pezizomycotina</taxon>
        <taxon>Sordariomycetes</taxon>
        <taxon>Xylariomycetidae</taxon>
        <taxon>Amphisphaeriales</taxon>
        <taxon>Apiosporaceae</taxon>
        <taxon>Apiospora</taxon>
    </lineage>
</organism>
<feature type="region of interest" description="Disordered" evidence="2">
    <location>
        <begin position="440"/>
        <end position="507"/>
    </location>
</feature>
<feature type="domain" description="C2H2-type" evidence="3">
    <location>
        <begin position="403"/>
        <end position="425"/>
    </location>
</feature>
<protein>
    <recommendedName>
        <fullName evidence="3">C2H2-type domain-containing protein</fullName>
    </recommendedName>
</protein>
<feature type="domain" description="C2H2-type" evidence="3">
    <location>
        <begin position="321"/>
        <end position="349"/>
    </location>
</feature>
<dbReference type="InterPro" id="IPR013087">
    <property type="entry name" value="Znf_C2H2_type"/>
</dbReference>